<dbReference type="Pfam" id="PF01408">
    <property type="entry name" value="GFO_IDH_MocA"/>
    <property type="match status" value="1"/>
</dbReference>
<dbReference type="SUPFAM" id="SSF55347">
    <property type="entry name" value="Glyceraldehyde-3-phosphate dehydrogenase-like, C-terminal domain"/>
    <property type="match status" value="1"/>
</dbReference>
<name>A0A7C1JHS7_9CHLR</name>
<feature type="domain" description="Gfo/Idh/MocA-like oxidoreductase N-terminal" evidence="1">
    <location>
        <begin position="3"/>
        <end position="116"/>
    </location>
</feature>
<dbReference type="InterPro" id="IPR051450">
    <property type="entry name" value="Gfo/Idh/MocA_Oxidoreductases"/>
</dbReference>
<dbReference type="AlphaFoldDB" id="A0A7C1JHS7"/>
<evidence type="ECO:0000259" key="1">
    <source>
        <dbReference type="Pfam" id="PF01408"/>
    </source>
</evidence>
<dbReference type="InterPro" id="IPR055170">
    <property type="entry name" value="GFO_IDH_MocA-like_dom"/>
</dbReference>
<comment type="caution">
    <text evidence="3">The sequence shown here is derived from an EMBL/GenBank/DDBJ whole genome shotgun (WGS) entry which is preliminary data.</text>
</comment>
<dbReference type="Gene3D" id="3.30.360.10">
    <property type="entry name" value="Dihydrodipicolinate Reductase, domain 2"/>
    <property type="match status" value="1"/>
</dbReference>
<dbReference type="InterPro" id="IPR036291">
    <property type="entry name" value="NAD(P)-bd_dom_sf"/>
</dbReference>
<sequence>MQKVGIIGTGSIANVHLDSWRRMPGVELVGYYDLVPEAAARAAQRYGGRSFASLGALLAAVDVVDVCTPAATHKEIVLAAAAAGKAIICEKPLARHLADAREMVEACQRNDVMLFPAQVVRFFPMYRRVKERIDAGAIGRPAVYRSARCGAFPRPGAKFSAGHYADFAQSGGVALDVGVHDIDFARWCCGEIERVFARGLTFANRPYQDHAQIMLRFTSGAIGYIEASWAHPRGVFRTRVEVAGDGGLIEWDSLDRPPLMAELYDEASGLQRIASSPTAPEDEPYYAELAHFIDVIEGRAQPIVTAHDGLEAVRAALAAIESMRTGQSVALKDFGE</sequence>
<dbReference type="Gene3D" id="3.40.50.720">
    <property type="entry name" value="NAD(P)-binding Rossmann-like Domain"/>
    <property type="match status" value="1"/>
</dbReference>
<reference evidence="3" key="1">
    <citation type="journal article" date="2020" name="mSystems">
        <title>Genome- and Community-Level Interaction Insights into Carbon Utilization and Element Cycling Functions of Hydrothermarchaeota in Hydrothermal Sediment.</title>
        <authorList>
            <person name="Zhou Z."/>
            <person name="Liu Y."/>
            <person name="Xu W."/>
            <person name="Pan J."/>
            <person name="Luo Z.H."/>
            <person name="Li M."/>
        </authorList>
    </citation>
    <scope>NUCLEOTIDE SEQUENCE [LARGE SCALE GENOMIC DNA]</scope>
    <source>
        <strain evidence="3">SpSt-289</strain>
    </source>
</reference>
<accession>A0A7C1JHS7</accession>
<gene>
    <name evidence="3" type="ORF">ENQ20_09655</name>
</gene>
<feature type="domain" description="GFO/IDH/MocA-like oxidoreductase" evidence="2">
    <location>
        <begin position="126"/>
        <end position="249"/>
    </location>
</feature>
<dbReference type="PANTHER" id="PTHR43377:SF1">
    <property type="entry name" value="BILIVERDIN REDUCTASE A"/>
    <property type="match status" value="1"/>
</dbReference>
<dbReference type="GO" id="GO:0000166">
    <property type="term" value="F:nucleotide binding"/>
    <property type="evidence" value="ECO:0007669"/>
    <property type="project" value="InterPro"/>
</dbReference>
<dbReference type="Pfam" id="PF22725">
    <property type="entry name" value="GFO_IDH_MocA_C3"/>
    <property type="match status" value="1"/>
</dbReference>
<dbReference type="EMBL" id="DSMG01000099">
    <property type="protein sequence ID" value="HDX31741.1"/>
    <property type="molecule type" value="Genomic_DNA"/>
</dbReference>
<dbReference type="SUPFAM" id="SSF51735">
    <property type="entry name" value="NAD(P)-binding Rossmann-fold domains"/>
    <property type="match status" value="1"/>
</dbReference>
<organism evidence="3">
    <name type="scientific">Caldilinea aerophila</name>
    <dbReference type="NCBI Taxonomy" id="133453"/>
    <lineage>
        <taxon>Bacteria</taxon>
        <taxon>Bacillati</taxon>
        <taxon>Chloroflexota</taxon>
        <taxon>Caldilineae</taxon>
        <taxon>Caldilineales</taxon>
        <taxon>Caldilineaceae</taxon>
        <taxon>Caldilinea</taxon>
    </lineage>
</organism>
<dbReference type="InterPro" id="IPR000683">
    <property type="entry name" value="Gfo/Idh/MocA-like_OxRdtase_N"/>
</dbReference>
<proteinExistence type="predicted"/>
<protein>
    <submittedName>
        <fullName evidence="3">Gfo/Idh/MocA family oxidoreductase</fullName>
    </submittedName>
</protein>
<evidence type="ECO:0000313" key="3">
    <source>
        <dbReference type="EMBL" id="HDX31741.1"/>
    </source>
</evidence>
<dbReference type="PANTHER" id="PTHR43377">
    <property type="entry name" value="BILIVERDIN REDUCTASE A"/>
    <property type="match status" value="1"/>
</dbReference>
<evidence type="ECO:0000259" key="2">
    <source>
        <dbReference type="Pfam" id="PF22725"/>
    </source>
</evidence>